<feature type="domain" description="TM2" evidence="6">
    <location>
        <begin position="20"/>
        <end position="70"/>
    </location>
</feature>
<protein>
    <recommendedName>
        <fullName evidence="6">TM2 domain-containing protein</fullName>
    </recommendedName>
</protein>
<dbReference type="Proteomes" id="UP000611500">
    <property type="component" value="Unassembled WGS sequence"/>
</dbReference>
<evidence type="ECO:0000256" key="2">
    <source>
        <dbReference type="ARBA" id="ARBA00022692"/>
    </source>
</evidence>
<dbReference type="InterPro" id="IPR007829">
    <property type="entry name" value="TM2"/>
</dbReference>
<dbReference type="InterPro" id="IPR050932">
    <property type="entry name" value="TM2D1-3-like"/>
</dbReference>
<comment type="subcellular location">
    <subcellularLocation>
        <location evidence="1">Membrane</location>
        <topology evidence="1">Multi-pass membrane protein</topology>
    </subcellularLocation>
</comment>
<feature type="transmembrane region" description="Helical" evidence="5">
    <location>
        <begin position="24"/>
        <end position="43"/>
    </location>
</feature>
<keyword evidence="3 5" id="KW-1133">Transmembrane helix</keyword>
<evidence type="ECO:0000259" key="6">
    <source>
        <dbReference type="Pfam" id="PF05154"/>
    </source>
</evidence>
<evidence type="ECO:0000313" key="8">
    <source>
        <dbReference type="Proteomes" id="UP000611500"/>
    </source>
</evidence>
<gene>
    <name evidence="7" type="ORF">GCM10010961_25330</name>
</gene>
<dbReference type="PANTHER" id="PTHR21016:SF25">
    <property type="entry name" value="TM2 DOMAIN-CONTAINING PROTEIN DDB_G0277895-RELATED"/>
    <property type="match status" value="1"/>
</dbReference>
<dbReference type="RefSeq" id="WP_229861777.1">
    <property type="nucleotide sequence ID" value="NZ_BNAP01000010.1"/>
</dbReference>
<dbReference type="AlphaFoldDB" id="A0A8J3H6L1"/>
<accession>A0A8J3H6L1</accession>
<dbReference type="EMBL" id="BNAP01000010">
    <property type="protein sequence ID" value="GHG93082.1"/>
    <property type="molecule type" value="Genomic_DNA"/>
</dbReference>
<dbReference type="PANTHER" id="PTHR21016">
    <property type="entry name" value="BETA-AMYLOID BINDING PROTEIN-RELATED"/>
    <property type="match status" value="1"/>
</dbReference>
<name>A0A8J3H6L1_9RHOB</name>
<evidence type="ECO:0000256" key="5">
    <source>
        <dbReference type="SAM" id="Phobius"/>
    </source>
</evidence>
<evidence type="ECO:0000256" key="1">
    <source>
        <dbReference type="ARBA" id="ARBA00004141"/>
    </source>
</evidence>
<evidence type="ECO:0000256" key="4">
    <source>
        <dbReference type="ARBA" id="ARBA00023136"/>
    </source>
</evidence>
<keyword evidence="4 5" id="KW-0472">Membrane</keyword>
<dbReference type="GO" id="GO:0016020">
    <property type="term" value="C:membrane"/>
    <property type="evidence" value="ECO:0007669"/>
    <property type="project" value="UniProtKB-SubCell"/>
</dbReference>
<evidence type="ECO:0000256" key="3">
    <source>
        <dbReference type="ARBA" id="ARBA00022989"/>
    </source>
</evidence>
<comment type="caution">
    <text evidence="7">The sequence shown here is derived from an EMBL/GenBank/DDBJ whole genome shotgun (WGS) entry which is preliminary data.</text>
</comment>
<dbReference type="Pfam" id="PF05154">
    <property type="entry name" value="TM2"/>
    <property type="match status" value="1"/>
</dbReference>
<organism evidence="7 8">
    <name type="scientific">Pseudodonghicola xiamenensis</name>
    <dbReference type="NCBI Taxonomy" id="337702"/>
    <lineage>
        <taxon>Bacteria</taxon>
        <taxon>Pseudomonadati</taxon>
        <taxon>Pseudomonadota</taxon>
        <taxon>Alphaproteobacteria</taxon>
        <taxon>Rhodobacterales</taxon>
        <taxon>Paracoccaceae</taxon>
        <taxon>Pseudodonghicola</taxon>
    </lineage>
</organism>
<keyword evidence="8" id="KW-1185">Reference proteome</keyword>
<proteinExistence type="predicted"/>
<keyword evidence="2 5" id="KW-0812">Transmembrane</keyword>
<evidence type="ECO:0000313" key="7">
    <source>
        <dbReference type="EMBL" id="GHG93082.1"/>
    </source>
</evidence>
<sequence>MVTLSTEQQMLVEQRLSNDKKSMLVCYLLWFFLGGFGAHRFYLGKTQSAVIMLIIYILGWLMLFIYVGAILLLGIVVWLIIDAFTIPGMVEQDSQRRRETIQREVGLASKAT</sequence>
<reference evidence="7" key="1">
    <citation type="journal article" date="2014" name="Int. J. Syst. Evol. Microbiol.">
        <title>Complete genome sequence of Corynebacterium casei LMG S-19264T (=DSM 44701T), isolated from a smear-ripened cheese.</title>
        <authorList>
            <consortium name="US DOE Joint Genome Institute (JGI-PGF)"/>
            <person name="Walter F."/>
            <person name="Albersmeier A."/>
            <person name="Kalinowski J."/>
            <person name="Ruckert C."/>
        </authorList>
    </citation>
    <scope>NUCLEOTIDE SEQUENCE</scope>
    <source>
        <strain evidence="7">CGMCC 1.7081</strain>
    </source>
</reference>
<feature type="transmembrane region" description="Helical" evidence="5">
    <location>
        <begin position="49"/>
        <end position="81"/>
    </location>
</feature>
<reference evidence="7" key="2">
    <citation type="submission" date="2020-09" db="EMBL/GenBank/DDBJ databases">
        <authorList>
            <person name="Sun Q."/>
            <person name="Zhou Y."/>
        </authorList>
    </citation>
    <scope>NUCLEOTIDE SEQUENCE</scope>
    <source>
        <strain evidence="7">CGMCC 1.7081</strain>
    </source>
</reference>